<evidence type="ECO:0000313" key="20">
    <source>
        <dbReference type="Proteomes" id="UP001382935"/>
    </source>
</evidence>
<evidence type="ECO:0000256" key="5">
    <source>
        <dbReference type="ARBA" id="ARBA00022806"/>
    </source>
</evidence>
<evidence type="ECO:0000313" key="19">
    <source>
        <dbReference type="EMBL" id="WWM71154.1"/>
    </source>
</evidence>
<keyword evidence="7 15" id="KW-0067">ATP-binding</keyword>
<keyword evidence="1" id="KW-0540">Nuclease</keyword>
<dbReference type="Gene3D" id="3.40.50.300">
    <property type="entry name" value="P-loop containing nucleotide triphosphate hydrolases"/>
    <property type="match status" value="4"/>
</dbReference>
<dbReference type="PROSITE" id="PS51217">
    <property type="entry name" value="UVRD_HELICASE_CTER"/>
    <property type="match status" value="1"/>
</dbReference>
<dbReference type="EC" id="5.6.2.4" evidence="12"/>
<dbReference type="Pfam" id="PF13361">
    <property type="entry name" value="UvrD_C"/>
    <property type="match status" value="1"/>
</dbReference>
<dbReference type="EMBL" id="CP145607">
    <property type="protein sequence ID" value="WWM71154.1"/>
    <property type="molecule type" value="Genomic_DNA"/>
</dbReference>
<keyword evidence="20" id="KW-1185">Reference proteome</keyword>
<evidence type="ECO:0000256" key="3">
    <source>
        <dbReference type="ARBA" id="ARBA00022763"/>
    </source>
</evidence>
<dbReference type="PANTHER" id="PTHR11070:SF2">
    <property type="entry name" value="ATP-DEPENDENT DNA HELICASE SRS2"/>
    <property type="match status" value="1"/>
</dbReference>
<feature type="domain" description="UvrD-like helicase ATP-binding" evidence="17">
    <location>
        <begin position="7"/>
        <end position="484"/>
    </location>
</feature>
<dbReference type="PROSITE" id="PS51198">
    <property type="entry name" value="UVRD_HELICASE_ATP_BIND"/>
    <property type="match status" value="1"/>
</dbReference>
<dbReference type="RefSeq" id="WP_338504478.1">
    <property type="nucleotide sequence ID" value="NZ_CP145607.1"/>
</dbReference>
<keyword evidence="5 15" id="KW-0347">Helicase</keyword>
<dbReference type="InterPro" id="IPR014151">
    <property type="entry name" value="DNA_helicase_AddA"/>
</dbReference>
<dbReference type="Gene3D" id="3.90.320.10">
    <property type="match status" value="1"/>
</dbReference>
<evidence type="ECO:0000259" key="17">
    <source>
        <dbReference type="PROSITE" id="PS51198"/>
    </source>
</evidence>
<evidence type="ECO:0000256" key="4">
    <source>
        <dbReference type="ARBA" id="ARBA00022801"/>
    </source>
</evidence>
<evidence type="ECO:0000256" key="7">
    <source>
        <dbReference type="ARBA" id="ARBA00022840"/>
    </source>
</evidence>
<organism evidence="19 20">
    <name type="scientific">Sphingomonas kaistensis</name>
    <dbReference type="NCBI Taxonomy" id="298708"/>
    <lineage>
        <taxon>Bacteria</taxon>
        <taxon>Pseudomonadati</taxon>
        <taxon>Pseudomonadota</taxon>
        <taxon>Alphaproteobacteria</taxon>
        <taxon>Sphingomonadales</taxon>
        <taxon>Sphingomonadaceae</taxon>
        <taxon>Sphingomonas</taxon>
    </lineage>
</organism>
<keyword evidence="8" id="KW-0238">DNA-binding</keyword>
<evidence type="ECO:0000256" key="11">
    <source>
        <dbReference type="ARBA" id="ARBA00034617"/>
    </source>
</evidence>
<dbReference type="InterPro" id="IPR011604">
    <property type="entry name" value="PDDEXK-like_dom_sf"/>
</dbReference>
<evidence type="ECO:0000256" key="9">
    <source>
        <dbReference type="ARBA" id="ARBA00023204"/>
    </source>
</evidence>
<dbReference type="Pfam" id="PF00580">
    <property type="entry name" value="UvrD-helicase"/>
    <property type="match status" value="1"/>
</dbReference>
<feature type="domain" description="UvrD-like helicase C-terminal" evidence="18">
    <location>
        <begin position="503"/>
        <end position="784"/>
    </location>
</feature>
<dbReference type="SUPFAM" id="SSF52540">
    <property type="entry name" value="P-loop containing nucleoside triphosphate hydrolases"/>
    <property type="match status" value="1"/>
</dbReference>
<dbReference type="InterPro" id="IPR014016">
    <property type="entry name" value="UvrD-like_ATP-bd"/>
</dbReference>
<keyword evidence="2 15" id="KW-0547">Nucleotide-binding</keyword>
<dbReference type="SUPFAM" id="SSF52980">
    <property type="entry name" value="Restriction endonuclease-like"/>
    <property type="match status" value="1"/>
</dbReference>
<keyword evidence="9" id="KW-0234">DNA repair</keyword>
<evidence type="ECO:0000256" key="13">
    <source>
        <dbReference type="ARBA" id="ARBA00034923"/>
    </source>
</evidence>
<evidence type="ECO:0000259" key="18">
    <source>
        <dbReference type="PROSITE" id="PS51217"/>
    </source>
</evidence>
<dbReference type="Pfam" id="PF12705">
    <property type="entry name" value="PDDEXK_1"/>
    <property type="match status" value="1"/>
</dbReference>
<dbReference type="InterPro" id="IPR027417">
    <property type="entry name" value="P-loop_NTPase"/>
</dbReference>
<keyword evidence="10" id="KW-0413">Isomerase</keyword>
<dbReference type="Gene3D" id="1.10.486.10">
    <property type="entry name" value="PCRA, domain 4"/>
    <property type="match status" value="1"/>
</dbReference>
<sequence>MSRPTALKPLDPDQAAAADPFIHASLSASAGTGKTQVLTARVLRLLLEDASPESILCLTFTKAAAAEMAERVGGRLAYWVGLDDEALGAELEALGVTPDEAMQDRARRLFATVLDCPGGLRIQTIHSFCQTLLSAFPAEAGITPGFRPIEGREEEALVERTLASLAEQSAAGDGAFLADLEVLAGRLGEGDVRNYLRRCAGAVEGMARFDRLEAVEPALRELMGLPEEGVEELVAARCHDDAFDCDALHALADAYRQWGTKTAATILPEIEGWLALPPAERCRNLHRFAHATVLTASGGRRSVKNLIKHWPEAQEECDALCEQIEELLTLLRGDALVRLLAAGLRAGKRFADAYASAKRAEGVADFDDLIRWSRALLAQDGIAEWIRFKLDRRTDHLLVDEAQDSNESQWAIVKAMTEEYFAGAGAGPEHRTLFMVGDFKQAIYGFQGTDPAEFERARSHFRAAADGSAMPFRSLSISRSFRSAQAVLDVVDMVLASLGHERIGLPEAAPPHVSFHAGRGGSVEVWPPFSHEDPGEEEDGEEKWEDEARRRYASELADWIAAEIERAPVLASTGRPLGPGDILVLVRSRANLAPLLVARLFERKVRTAGLDRLILSEPLAVQDLLAAVRFAVQPLDDLTLANLLVSPLIGWDQDQLYALAGPERRRSLWEELGHRADERADFRAARDALNDLLGMADYSGPYAFLERILSGPMDGRRKLLTRLGRQARDPINELVAAAIQFEGGEPVTLQQFLAWLSHGEMQVKRDPEGRGDAVRIMTVHGAKGLEAPVVILADTTADPAQLGGVSAILDVPSEAGRFPMIRPRKDEIAPPFDQILATEKERDLEEHFRLLYVALTRAGERLILAGLKPSRKQSSDSWHSVVSEAMTAGGVEADANGVLRFASGNAPLAVGEAREVAAPRSPVPAWATTQAPAEARPPRPLAPSQIAADTDSRPPPSPALAAAAERGRLLHALFERLPATPPGDRRQAAFAWLQRSAGVADAALRTSLVDTALAIIEAPEHASLFSPDALAEAPIAATLSDGTVVAGTVDRLLVTESAVRVVDFKTGRQVPRSESTIPQSHRRQMQAYGRALQVIFPRHRIELALLYTDAPLLLTVPLEDLDAATHMGGNPNQESLPT</sequence>
<dbReference type="InterPro" id="IPR011335">
    <property type="entry name" value="Restrct_endonuc-II-like"/>
</dbReference>
<evidence type="ECO:0000256" key="16">
    <source>
        <dbReference type="SAM" id="MobiDB-lite"/>
    </source>
</evidence>
<feature type="region of interest" description="Disordered" evidence="16">
    <location>
        <begin position="917"/>
        <end position="959"/>
    </location>
</feature>
<dbReference type="InterPro" id="IPR000212">
    <property type="entry name" value="DNA_helicase_UvrD/REP"/>
</dbReference>
<dbReference type="PANTHER" id="PTHR11070">
    <property type="entry name" value="UVRD / RECB / PCRA DNA HELICASE FAMILY MEMBER"/>
    <property type="match status" value="1"/>
</dbReference>
<keyword evidence="4 15" id="KW-0378">Hydrolase</keyword>
<evidence type="ECO:0000256" key="2">
    <source>
        <dbReference type="ARBA" id="ARBA00022741"/>
    </source>
</evidence>
<dbReference type="InterPro" id="IPR014017">
    <property type="entry name" value="DNA_helicase_UvrD-like_C"/>
</dbReference>
<dbReference type="NCBIfam" id="TIGR02784">
    <property type="entry name" value="addA_alphas"/>
    <property type="match status" value="1"/>
</dbReference>
<name>A0ABZ2G4Y4_9SPHN</name>
<keyword evidence="6" id="KW-0269">Exonuclease</keyword>
<evidence type="ECO:0000256" key="10">
    <source>
        <dbReference type="ARBA" id="ARBA00023235"/>
    </source>
</evidence>
<dbReference type="GO" id="GO:0004386">
    <property type="term" value="F:helicase activity"/>
    <property type="evidence" value="ECO:0007669"/>
    <property type="project" value="UniProtKB-KW"/>
</dbReference>
<keyword evidence="3" id="KW-0227">DNA damage</keyword>
<accession>A0ABZ2G4Y4</accession>
<evidence type="ECO:0000256" key="14">
    <source>
        <dbReference type="ARBA" id="ARBA00048988"/>
    </source>
</evidence>
<protein>
    <recommendedName>
        <fullName evidence="12">DNA 3'-5' helicase</fullName>
        <ecNumber evidence="12">5.6.2.4</ecNumber>
    </recommendedName>
    <alternativeName>
        <fullName evidence="13">DNA 3'-5' helicase II</fullName>
    </alternativeName>
</protein>
<feature type="binding site" evidence="15">
    <location>
        <begin position="28"/>
        <end position="35"/>
    </location>
    <ligand>
        <name>ATP</name>
        <dbReference type="ChEBI" id="CHEBI:30616"/>
    </ligand>
</feature>
<evidence type="ECO:0000256" key="1">
    <source>
        <dbReference type="ARBA" id="ARBA00022722"/>
    </source>
</evidence>
<reference evidence="19 20" key="1">
    <citation type="submission" date="2024-02" db="EMBL/GenBank/DDBJ databases">
        <title>Full genome sequence of Sphingomonas kaistensis.</title>
        <authorList>
            <person name="Poletto B.L."/>
            <person name="Silva G."/>
            <person name="Galante D."/>
            <person name="Campos K.R."/>
            <person name="Santos M.B.N."/>
            <person name="Sacchi C.T."/>
        </authorList>
    </citation>
    <scope>NUCLEOTIDE SEQUENCE [LARGE SCALE GENOMIC DNA]</scope>
    <source>
        <strain evidence="19 20">MA4R</strain>
    </source>
</reference>
<evidence type="ECO:0000256" key="6">
    <source>
        <dbReference type="ARBA" id="ARBA00022839"/>
    </source>
</evidence>
<comment type="catalytic activity">
    <reaction evidence="14">
        <text>ATP + H2O = ADP + phosphate + H(+)</text>
        <dbReference type="Rhea" id="RHEA:13065"/>
        <dbReference type="ChEBI" id="CHEBI:15377"/>
        <dbReference type="ChEBI" id="CHEBI:15378"/>
        <dbReference type="ChEBI" id="CHEBI:30616"/>
        <dbReference type="ChEBI" id="CHEBI:43474"/>
        <dbReference type="ChEBI" id="CHEBI:456216"/>
        <dbReference type="EC" id="5.6.2.4"/>
    </reaction>
</comment>
<gene>
    <name evidence="19" type="primary">addA</name>
    <name evidence="19" type="ORF">V6R86_10850</name>
</gene>
<proteinExistence type="predicted"/>
<evidence type="ECO:0000256" key="12">
    <source>
        <dbReference type="ARBA" id="ARBA00034808"/>
    </source>
</evidence>
<evidence type="ECO:0000256" key="8">
    <source>
        <dbReference type="ARBA" id="ARBA00023125"/>
    </source>
</evidence>
<dbReference type="Proteomes" id="UP001382935">
    <property type="component" value="Chromosome"/>
</dbReference>
<comment type="catalytic activity">
    <reaction evidence="11">
        <text>Couples ATP hydrolysis with the unwinding of duplex DNA by translocating in the 3'-5' direction.</text>
        <dbReference type="EC" id="5.6.2.4"/>
    </reaction>
</comment>
<evidence type="ECO:0000256" key="15">
    <source>
        <dbReference type="PROSITE-ProRule" id="PRU00560"/>
    </source>
</evidence>
<dbReference type="InterPro" id="IPR038726">
    <property type="entry name" value="PDDEXK_AddAB-type"/>
</dbReference>